<dbReference type="PANTHER" id="PTHR38043">
    <property type="entry name" value="PROTEIN HEMX"/>
    <property type="match status" value="1"/>
</dbReference>
<evidence type="ECO:0000313" key="5">
    <source>
        <dbReference type="Proteomes" id="UP000016567"/>
    </source>
</evidence>
<evidence type="ECO:0000256" key="2">
    <source>
        <dbReference type="SAM" id="MobiDB-lite"/>
    </source>
</evidence>
<dbReference type="Proteomes" id="UP000016567">
    <property type="component" value="Unassembled WGS sequence"/>
</dbReference>
<dbReference type="InterPro" id="IPR007470">
    <property type="entry name" value="HemX"/>
</dbReference>
<dbReference type="EMBL" id="BATL01000097">
    <property type="protein sequence ID" value="GAD77890.1"/>
    <property type="molecule type" value="Genomic_DNA"/>
</dbReference>
<evidence type="ECO:0000256" key="3">
    <source>
        <dbReference type="SAM" id="Phobius"/>
    </source>
</evidence>
<dbReference type="Pfam" id="PF04375">
    <property type="entry name" value="HemX"/>
    <property type="match status" value="1"/>
</dbReference>
<accession>U3AVW2</accession>
<evidence type="ECO:0000256" key="1">
    <source>
        <dbReference type="SAM" id="Coils"/>
    </source>
</evidence>
<dbReference type="GO" id="GO:0032259">
    <property type="term" value="P:methylation"/>
    <property type="evidence" value="ECO:0007669"/>
    <property type="project" value="UniProtKB-KW"/>
</dbReference>
<protein>
    <submittedName>
        <fullName evidence="4">Uroporphyrinogen-III C-methyltransferase</fullName>
    </submittedName>
</protein>
<dbReference type="GO" id="GO:0008168">
    <property type="term" value="F:methyltransferase activity"/>
    <property type="evidence" value="ECO:0007669"/>
    <property type="project" value="UniProtKB-KW"/>
</dbReference>
<organism evidence="4 5">
    <name type="scientific">Vibrio azureus NBRC 104587</name>
    <dbReference type="NCBI Taxonomy" id="1219077"/>
    <lineage>
        <taxon>Bacteria</taxon>
        <taxon>Pseudomonadati</taxon>
        <taxon>Pseudomonadota</taxon>
        <taxon>Gammaproteobacteria</taxon>
        <taxon>Vibrionales</taxon>
        <taxon>Vibrionaceae</taxon>
        <taxon>Vibrio</taxon>
    </lineage>
</organism>
<feature type="coiled-coil region" evidence="1">
    <location>
        <begin position="93"/>
        <end position="157"/>
    </location>
</feature>
<keyword evidence="1" id="KW-0175">Coiled coil</keyword>
<keyword evidence="5" id="KW-1185">Reference proteome</keyword>
<keyword evidence="3" id="KW-0472">Membrane</keyword>
<gene>
    <name evidence="4" type="primary">hemX</name>
    <name evidence="4" type="ORF">VAZ01S_097_00190</name>
</gene>
<keyword evidence="3" id="KW-1133">Transmembrane helix</keyword>
<dbReference type="RefSeq" id="WP_021711625.1">
    <property type="nucleotide sequence ID" value="NZ_BAOB01000033.1"/>
</dbReference>
<keyword evidence="4" id="KW-0489">Methyltransferase</keyword>
<keyword evidence="3" id="KW-0812">Transmembrane</keyword>
<feature type="region of interest" description="Disordered" evidence="2">
    <location>
        <begin position="1"/>
        <end position="50"/>
    </location>
</feature>
<reference evidence="4 5" key="1">
    <citation type="submission" date="2013-09" db="EMBL/GenBank/DDBJ databases">
        <title>Whole genome shotgun sequence of Vibrio azureus NBRC 104587.</title>
        <authorList>
            <person name="Isaki S."/>
            <person name="Hosoyama A."/>
            <person name="Numata M."/>
            <person name="Hashimoto M."/>
            <person name="Hosoyama Y."/>
            <person name="Tsuchikane K."/>
            <person name="Noguchi M."/>
            <person name="Hirakata S."/>
            <person name="Ichikawa N."/>
            <person name="Ohji S."/>
            <person name="Yamazoe A."/>
            <person name="Fujita N."/>
        </authorList>
    </citation>
    <scope>NUCLEOTIDE SEQUENCE [LARGE SCALE GENOMIC DNA]</scope>
    <source>
        <strain evidence="4 5">NBRC 104587</strain>
    </source>
</reference>
<dbReference type="AlphaFoldDB" id="U3AVW2"/>
<dbReference type="OrthoDB" id="5739852at2"/>
<name>U3AVW2_9VIBR</name>
<dbReference type="STRING" id="1219077.VAZ01S_097_00190"/>
<feature type="compositionally biased region" description="Polar residues" evidence="2">
    <location>
        <begin position="15"/>
        <end position="34"/>
    </location>
</feature>
<proteinExistence type="predicted"/>
<dbReference type="PANTHER" id="PTHR38043:SF1">
    <property type="entry name" value="PROTEIN HEMX"/>
    <property type="match status" value="1"/>
</dbReference>
<keyword evidence="4" id="KW-0808">Transferase</keyword>
<feature type="transmembrane region" description="Helical" evidence="3">
    <location>
        <begin position="56"/>
        <end position="76"/>
    </location>
</feature>
<dbReference type="eggNOG" id="COG2959">
    <property type="taxonomic scope" value="Bacteria"/>
</dbReference>
<evidence type="ECO:0000313" key="4">
    <source>
        <dbReference type="EMBL" id="GAD77890.1"/>
    </source>
</evidence>
<comment type="caution">
    <text evidence="4">The sequence shown here is derived from an EMBL/GenBank/DDBJ whole genome shotgun (WGS) entry which is preliminary data.</text>
</comment>
<sequence>MTSNNNKQEKHDSTSSDNQPSVAPTEKQATTTKAKSGKKPIKAEVKKKPGNHGTKLGVLAVLISLAFGGGLTYKFANQQAEFQKQQADYIVQLTNLETQLQLTQNNIQKTLQSNKNETEEKANKFKEESKEAIEEGLDRQERSILSLQQEIASLSGKQPRTNGWLLTEANYLVQLAGRKLYLEHNVASAIQLMKDADQRIIALNDPSLIKLRKEITDDIVQLKMLPSVDQESMILKLTALQQQVDTLPLAQPILAPEEANEKKVLTEDVSNWQENLKTSLKSFADSFITIRTSDKSTAPLLPPKQHFYLKENLKAKLGVAIQAIYRQQDEIYQQSLQTADNWIADFFNNDEQAVTDFRQELNKLEQQSLTVQYPSELKSQQTLKNTIRERLHRDIAPMTNSEGQ</sequence>